<dbReference type="PANTHER" id="PTHR41286">
    <property type="entry name" value="HNH NUCLEASE YAJD-RELATED"/>
    <property type="match status" value="1"/>
</dbReference>
<name>A0A8S5PAQ6_9CAUD</name>
<evidence type="ECO:0000259" key="3">
    <source>
        <dbReference type="SMART" id="SM00507"/>
    </source>
</evidence>
<dbReference type="GO" id="GO:0016787">
    <property type="term" value="F:hydrolase activity"/>
    <property type="evidence" value="ECO:0007669"/>
    <property type="project" value="UniProtKB-KW"/>
</dbReference>
<dbReference type="GO" id="GO:0003676">
    <property type="term" value="F:nucleic acid binding"/>
    <property type="evidence" value="ECO:0007669"/>
    <property type="project" value="InterPro"/>
</dbReference>
<accession>A0A8S5PAQ6</accession>
<dbReference type="PANTHER" id="PTHR41286:SF1">
    <property type="entry name" value="HNH NUCLEASE YAJD-RELATED"/>
    <property type="match status" value="1"/>
</dbReference>
<protein>
    <submittedName>
        <fullName evidence="4">HNH endonuclease</fullName>
    </submittedName>
</protein>
<dbReference type="GO" id="GO:0004519">
    <property type="term" value="F:endonuclease activity"/>
    <property type="evidence" value="ECO:0007669"/>
    <property type="project" value="UniProtKB-KW"/>
</dbReference>
<dbReference type="CDD" id="cd00085">
    <property type="entry name" value="HNHc"/>
    <property type="match status" value="1"/>
</dbReference>
<evidence type="ECO:0000313" key="4">
    <source>
        <dbReference type="EMBL" id="DAE03531.1"/>
    </source>
</evidence>
<proteinExistence type="predicted"/>
<dbReference type="Gene3D" id="1.10.30.50">
    <property type="match status" value="1"/>
</dbReference>
<dbReference type="Pfam" id="PF01844">
    <property type="entry name" value="HNH"/>
    <property type="match status" value="1"/>
</dbReference>
<sequence>MYSLHVLQRMPKRPCAHPGCNELIDISKRYCEKHTPKENRPNAHQRGYDGRWRRASKRFLAANPFCVECRKRNLFVLATDVDHVIPHKGSKILFWSEENWQPLCHACHSRKTQSEDNGGWY</sequence>
<dbReference type="InterPro" id="IPR002711">
    <property type="entry name" value="HNH"/>
</dbReference>
<keyword evidence="4" id="KW-0255">Endonuclease</keyword>
<dbReference type="GO" id="GO:0008270">
    <property type="term" value="F:zinc ion binding"/>
    <property type="evidence" value="ECO:0007669"/>
    <property type="project" value="InterPro"/>
</dbReference>
<reference evidence="4" key="1">
    <citation type="journal article" date="2021" name="Proc. Natl. Acad. Sci. U.S.A.">
        <title>A Catalog of Tens of Thousands of Viruses from Human Metagenomes Reveals Hidden Associations with Chronic Diseases.</title>
        <authorList>
            <person name="Tisza M.J."/>
            <person name="Buck C.B."/>
        </authorList>
    </citation>
    <scope>NUCLEOTIDE SEQUENCE</scope>
    <source>
        <strain evidence="4">CtpoI7</strain>
    </source>
</reference>
<organism evidence="4">
    <name type="scientific">Siphoviridae sp. ctpoI7</name>
    <dbReference type="NCBI Taxonomy" id="2825678"/>
    <lineage>
        <taxon>Viruses</taxon>
        <taxon>Duplodnaviria</taxon>
        <taxon>Heunggongvirae</taxon>
        <taxon>Uroviricota</taxon>
        <taxon>Caudoviricetes</taxon>
    </lineage>
</organism>
<evidence type="ECO:0000256" key="1">
    <source>
        <dbReference type="ARBA" id="ARBA00022722"/>
    </source>
</evidence>
<feature type="domain" description="HNH nuclease" evidence="3">
    <location>
        <begin position="55"/>
        <end position="109"/>
    </location>
</feature>
<keyword evidence="1" id="KW-0540">Nuclease</keyword>
<dbReference type="SMART" id="SM00507">
    <property type="entry name" value="HNHc"/>
    <property type="match status" value="1"/>
</dbReference>
<keyword evidence="2" id="KW-0378">Hydrolase</keyword>
<evidence type="ECO:0000256" key="2">
    <source>
        <dbReference type="ARBA" id="ARBA00022801"/>
    </source>
</evidence>
<dbReference type="InterPro" id="IPR003615">
    <property type="entry name" value="HNH_nuc"/>
</dbReference>
<dbReference type="EMBL" id="BK015368">
    <property type="protein sequence ID" value="DAE03531.1"/>
    <property type="molecule type" value="Genomic_DNA"/>
</dbReference>